<dbReference type="Gene3D" id="3.40.50.720">
    <property type="entry name" value="NAD(P)-binding Rossmann-like Domain"/>
    <property type="match status" value="1"/>
</dbReference>
<dbReference type="InterPro" id="IPR000683">
    <property type="entry name" value="Gfo/Idh/MocA-like_OxRdtase_N"/>
</dbReference>
<name>A0B959_METTP</name>
<accession>A0B959</accession>
<dbReference type="SUPFAM" id="SSF51735">
    <property type="entry name" value="NAD(P)-binding Rossmann-fold domains"/>
    <property type="match status" value="1"/>
</dbReference>
<organism evidence="2 3">
    <name type="scientific">Methanothrix thermoacetophila (strain DSM 6194 / JCM 14653 / NBRC 101360 / PT)</name>
    <name type="common">Methanosaeta thermophila</name>
    <dbReference type="NCBI Taxonomy" id="349307"/>
    <lineage>
        <taxon>Archaea</taxon>
        <taxon>Methanobacteriati</taxon>
        <taxon>Methanobacteriota</taxon>
        <taxon>Stenosarchaea group</taxon>
        <taxon>Methanomicrobia</taxon>
        <taxon>Methanotrichales</taxon>
        <taxon>Methanotrichaceae</taxon>
        <taxon>Methanothrix</taxon>
    </lineage>
</organism>
<dbReference type="OrthoDB" id="25239at2157"/>
<protein>
    <submittedName>
        <fullName evidence="2">Oxidoreductase domain protein</fullName>
    </submittedName>
</protein>
<dbReference type="EMBL" id="CP000477">
    <property type="protein sequence ID" value="ABK15233.1"/>
    <property type="molecule type" value="Genomic_DNA"/>
</dbReference>
<reference evidence="2 3" key="1">
    <citation type="submission" date="2006-10" db="EMBL/GenBank/DDBJ databases">
        <title>Complete sequence of Methanosaeta thermophila PT.</title>
        <authorList>
            <consortium name="US DOE Joint Genome Institute"/>
            <person name="Copeland A."/>
            <person name="Lucas S."/>
            <person name="Lapidus A."/>
            <person name="Barry K."/>
            <person name="Detter J.C."/>
            <person name="Glavina del Rio T."/>
            <person name="Hammon N."/>
            <person name="Israni S."/>
            <person name="Pitluck S."/>
            <person name="Chain P."/>
            <person name="Malfatti S."/>
            <person name="Shin M."/>
            <person name="Vergez L."/>
            <person name="Schmutz J."/>
            <person name="Larimer F."/>
            <person name="Land M."/>
            <person name="Hauser L."/>
            <person name="Kyrpides N."/>
            <person name="Kim E."/>
            <person name="Smith K.S."/>
            <person name="Ingram-Smith C."/>
            <person name="Richardson P."/>
        </authorList>
    </citation>
    <scope>NUCLEOTIDE SEQUENCE [LARGE SCALE GENOMIC DNA]</scope>
    <source>
        <strain evidence="3">DSM 6194 / JCM 14653 / NBRC 101360 / PT</strain>
    </source>
</reference>
<dbReference type="InterPro" id="IPR036291">
    <property type="entry name" value="NAD(P)-bd_dom_sf"/>
</dbReference>
<proteinExistence type="predicted"/>
<sequence>MDVGVIGVGSMGRNHVRVYSELKGVDNLYVYDSLEKNAEAAKEYATICRTIDELLDASEAVSICVPTKHHYDVAMCVIEAGVHCLIEKPMTLTLDEAERLLNAIRSRDLVVGVGHIERFNPIVAEIKRIITSPAYVEIKRHNPGSSRITDSSVVEDLMIHDIDIVFNVLFPEREDYTISSAGTRNVCEALIRFDSSIVSLSASRLSSKKFRTFYVEEEGVTTEGDFMTQEVYIYRKPEKYFKEGERYLQENIIEKVLVSKVEPLKVELRAFLDAVKNRSEFPVTPEQALRNMKVCAEISRGLV</sequence>
<dbReference type="GO" id="GO:0000166">
    <property type="term" value="F:nucleotide binding"/>
    <property type="evidence" value="ECO:0007669"/>
    <property type="project" value="InterPro"/>
</dbReference>
<dbReference type="GeneID" id="4462402"/>
<evidence type="ECO:0000313" key="2">
    <source>
        <dbReference type="EMBL" id="ABK15233.1"/>
    </source>
</evidence>
<evidence type="ECO:0000259" key="1">
    <source>
        <dbReference type="Pfam" id="PF01408"/>
    </source>
</evidence>
<evidence type="ECO:0000313" key="3">
    <source>
        <dbReference type="Proteomes" id="UP000000674"/>
    </source>
</evidence>
<dbReference type="Proteomes" id="UP000000674">
    <property type="component" value="Chromosome"/>
</dbReference>
<dbReference type="Pfam" id="PF01408">
    <property type="entry name" value="GFO_IDH_MocA"/>
    <property type="match status" value="1"/>
</dbReference>
<dbReference type="AlphaFoldDB" id="A0B959"/>
<dbReference type="STRING" id="349307.Mthe_1459"/>
<gene>
    <name evidence="2" type="ordered locus">Mthe_1459</name>
</gene>
<dbReference type="PANTHER" id="PTHR43377">
    <property type="entry name" value="BILIVERDIN REDUCTASE A"/>
    <property type="match status" value="1"/>
</dbReference>
<dbReference type="PANTHER" id="PTHR43377:SF1">
    <property type="entry name" value="BILIVERDIN REDUCTASE A"/>
    <property type="match status" value="1"/>
</dbReference>
<dbReference type="HOGENOM" id="CLU_023194_10_0_2"/>
<dbReference type="KEGG" id="mtp:Mthe_1459"/>
<dbReference type="InterPro" id="IPR051450">
    <property type="entry name" value="Gfo/Idh/MocA_Oxidoreductases"/>
</dbReference>
<feature type="domain" description="Gfo/Idh/MocA-like oxidoreductase N-terminal" evidence="1">
    <location>
        <begin position="2"/>
        <end position="115"/>
    </location>
</feature>
<dbReference type="Gene3D" id="3.30.360.10">
    <property type="entry name" value="Dihydrodipicolinate Reductase, domain 2"/>
    <property type="match status" value="1"/>
</dbReference>
<keyword evidence="3" id="KW-1185">Reference proteome</keyword>
<dbReference type="RefSeq" id="WP_011696625.1">
    <property type="nucleotide sequence ID" value="NC_008553.1"/>
</dbReference>